<feature type="compositionally biased region" description="Polar residues" evidence="7">
    <location>
        <begin position="1545"/>
        <end position="1565"/>
    </location>
</feature>
<gene>
    <name evidence="11" type="primary">LOC101862524</name>
</gene>
<protein>
    <submittedName>
        <fullName evidence="11">Uncharacterized protein LOC101862524</fullName>
    </submittedName>
</protein>
<feature type="transmembrane region" description="Helical" evidence="8">
    <location>
        <begin position="2141"/>
        <end position="2167"/>
    </location>
</feature>
<dbReference type="InterPro" id="IPR051223">
    <property type="entry name" value="Polycystin"/>
</dbReference>
<feature type="region of interest" description="Disordered" evidence="7">
    <location>
        <begin position="1520"/>
        <end position="1575"/>
    </location>
</feature>
<evidence type="ECO:0000256" key="5">
    <source>
        <dbReference type="ARBA" id="ARBA00023136"/>
    </source>
</evidence>
<feature type="transmembrane region" description="Helical" evidence="8">
    <location>
        <begin position="2214"/>
        <end position="2236"/>
    </location>
</feature>
<evidence type="ECO:0000256" key="2">
    <source>
        <dbReference type="ARBA" id="ARBA00007200"/>
    </source>
</evidence>
<dbReference type="Pfam" id="PF20519">
    <property type="entry name" value="Polycystin_dom"/>
    <property type="match status" value="1"/>
</dbReference>
<reference evidence="11" key="1">
    <citation type="submission" date="2025-08" db="UniProtKB">
        <authorList>
            <consortium name="RefSeq"/>
        </authorList>
    </citation>
    <scope>IDENTIFICATION</scope>
</reference>
<accession>A0ABM0K045</accession>
<evidence type="ECO:0000313" key="11">
    <source>
        <dbReference type="RefSeq" id="XP_005105616.2"/>
    </source>
</evidence>
<keyword evidence="3 8" id="KW-0812">Transmembrane</keyword>
<dbReference type="InterPro" id="IPR001024">
    <property type="entry name" value="PLAT/LH2_dom"/>
</dbReference>
<dbReference type="SMART" id="SM00308">
    <property type="entry name" value="LH2"/>
    <property type="match status" value="1"/>
</dbReference>
<feature type="transmembrane region" description="Helical" evidence="8">
    <location>
        <begin position="1625"/>
        <end position="1652"/>
    </location>
</feature>
<sequence>MDRSSWTKKVRCSHRRMSADGWRIHVPGAQMFPTLVLLLCLLTDYTSSEFDLTVLTTGTIYPGNSVRLQIKYSYAERVRESFTARIKTVKGQNREWSCQILKEFEEQLEIKSAGDIEYYARTFSFTFPIAEAYYVDVQSSTSHASTYVHVMEPLISDSCFLNSRIMSPSTNLHANMVDRGQEILLKMEPYSETGPCAGVKLRWRFYRIDPLFTSETCEGPTLIRRFVMSMYMGQRTFIPANVYLNQKTVLLPANAMPPSNMMITVQWTFAKYQLYSYFSRTIVKFRALTNSAQVIRMSGFPIVDTLQWPTGADIQLDYSESENTDFTPESCSRLPNQLTFHIFMSISFPSQGYLSTELQQFSKTGKLVLPGSMLRQVNQTFTLKLKIISPTSEVVMRINVINLPQIPKIILRCYLNCGSVAASSAAIIFVAFCSDCSRPEHTFTTWTVYDENGETLGVYSSQYAVLQNLPPKSLWVLNVTLTTESGVAHTAIVSKHVTTDKLEASCTVAAPTLLSVNSLYSIWSFKPIESKNLTASQHPYVYQVATFDTDNRLSIPLIRSFFESFPTVPLETRRRGERSLIWVTMCSAYGACNDARAGSSFYLSAWDSRNISELDPVFGKDLAQLGNFVHNDGTITTAFYTKYLLMKYIFRNKDKYKASEKDYVVLQALKRVSGKIRHYIDSLHVSGLLDYATKILSKPFNYSTTHLVLSTLKAIHENQKGILTDFGYFVAGRTRCQIRTVMTTLSKLRFPRQKFTTELDGRNHLLLVGQLFDRMWTTGLYFLRRWPTKDYNRKIPLGDSIFHFYWTELSVDDKEVYIFSPETNNILLIIYTNRIFRSTPFVPGKGVDRGLNFQVYSSKTNVFDAFPGAEGLDLGLGVWNVRNKHSELELTMDKGNDVLFEAVYKDANNAKKENSMPMEIVHEETTGEVEDSTCYLFQVRATDDVTKRVQMTVTPPKGYILDFRTKVINDFWGVLDIMDEEPVNMTSKILYPVTKSELDQNPRTAYAVVVRVVSRDWNNKRWRRDADSKQKPVIKTTARMRMSYMKCALFDMKKRVWTSAHANALDVPEKNLHCQYTKYGPFSGGLIPASDVVSEFPIIKEITHYTTSVIWPLMVASCIILLTFLRWAYLRDIWEAGNNQIHVLRTNYHWDAPDQYLMCVGTGTWPGSGTTSGVAITLIGQSGSNGPFHLESPCFFNTGSELWFLVGSSVELGILYGVMVDLHLRGRNSNWFLKKVQVYSRRTDEFLTFVCDAWLNSKKPRAILPASAVNRGWVGISLLRFLRWMKNLHVILALLVAVPGYKYKRVQQGVRAFCVFLACMHTCLETIGLPKVRLQGQYVEPANLKDAAYKGLFVSFISMLTSLCMSIIFLCCMRTRKHNLNWPKYPRQERTRVESKMKSVLLRVLDATAQERLKNFAGTESVTSETIRERQLSSDPTKISTKFLIQQRLSIMKGHRPSGGYHDDSSDSSERTFIFKDQDTEPSSTVDNNDEVFLDVVDLNDSHTERRWGDRCNNAAAAHTSVTNTMPSERSSRISRLSSRRTMAMRQSNLSKTSVRSATSAVSRDQLSRSRSHKGLPHSLYQLHSRAVSARGRSQASISLVKTEMELESEAVRHRKRRKNFILSVTYKAWTSVLWITVGLFCMVGTYRIIWYSLHHSYERNVEWLAMAFVGMLVEACLLEPIGILCFAVGYTLNMGRMGHDEDTARSRWRDVVEAVKIYVPLYNTGYTPRFFLCPAFRLAHANSMTLFSLHHKLLTAARTKMSMAPNVLKEGGILLALFVTTTVVIMNLQADIFHTHLQTMCVQQLFKIGERFVPITKPLTVEHFWNYMENDFVPVLKNLTDAEMKKHETSALFITGSVRLRQVRVMPESNCTQANPRLIYPFCNFPLTDMRLEKRTFKDTWQQPYPHSYKDTSEAKTDLFTYEPGDYFNYFTTGTDILPSGGYNIQLAPNDTETIDRVIEVRNSDWVDENTRALFLEFFIYNTDLYLASSVTICFQFKRAGIFQESFVSTYPVRLRQDTYYLFVGAFIFFVLQVIYGLFSELFTLFNNGFGKYFRRGQSYFELGKLTVCGFFIGGTVLKYMEIEHFFDTFKDAPKYDRYVSFAFLNYLVFAMNSLCCILAFVVLFQILLKAKDNKRLYTLFKLVLSTVQLGLQPMIVCFAFASWGYVAFGRSEYEFCSYKLAFMTVWLGALKPLDIWHELQLFFPVLGPMFVLFQYAIVTMLILNFFIVFINEAYSSIQLERKLTMHGKKSKSLMQYLKQFLRQESGRVEADLLSGDDRGSFWRTEIVDWRNRGFITE</sequence>
<comment type="subcellular location">
    <subcellularLocation>
        <location evidence="1">Membrane</location>
        <topology evidence="1">Multi-pass membrane protein</topology>
    </subcellularLocation>
</comment>
<dbReference type="PANTHER" id="PTHR10877:SF194">
    <property type="entry name" value="LOCATION OF VULVA DEFECTIVE 1"/>
    <property type="match status" value="1"/>
</dbReference>
<comment type="caution">
    <text evidence="6">Lacks conserved residue(s) required for the propagation of feature annotation.</text>
</comment>
<feature type="transmembrane region" description="Helical" evidence="8">
    <location>
        <begin position="2061"/>
        <end position="2082"/>
    </location>
</feature>
<dbReference type="PANTHER" id="PTHR10877">
    <property type="entry name" value="POLYCYSTIN FAMILY MEMBER"/>
    <property type="match status" value="1"/>
</dbReference>
<dbReference type="Gene3D" id="2.60.60.20">
    <property type="entry name" value="PLAT/LH2 domain"/>
    <property type="match status" value="1"/>
</dbReference>
<evidence type="ECO:0000256" key="6">
    <source>
        <dbReference type="PROSITE-ProRule" id="PRU00152"/>
    </source>
</evidence>
<dbReference type="InterPro" id="IPR036392">
    <property type="entry name" value="PLAT/LH2_dom_sf"/>
</dbReference>
<dbReference type="SUPFAM" id="SSF49723">
    <property type="entry name" value="Lipase/lipooxygenase domain (PLAT/LH2 domain)"/>
    <property type="match status" value="1"/>
</dbReference>
<name>A0ABM0K045_APLCA</name>
<evidence type="ECO:0000256" key="1">
    <source>
        <dbReference type="ARBA" id="ARBA00004141"/>
    </source>
</evidence>
<dbReference type="Proteomes" id="UP000694888">
    <property type="component" value="Unplaced"/>
</dbReference>
<proteinExistence type="inferred from homology"/>
<feature type="transmembrane region" description="Helical" evidence="8">
    <location>
        <begin position="2021"/>
        <end position="2040"/>
    </location>
</feature>
<dbReference type="InterPro" id="IPR046791">
    <property type="entry name" value="Polycystin_dom"/>
</dbReference>
<evidence type="ECO:0000313" key="10">
    <source>
        <dbReference type="Proteomes" id="UP000694888"/>
    </source>
</evidence>
<keyword evidence="4 8" id="KW-1133">Transmembrane helix</keyword>
<feature type="transmembrane region" description="Helical" evidence="8">
    <location>
        <begin position="1664"/>
        <end position="1691"/>
    </location>
</feature>
<dbReference type="GeneID" id="101862524"/>
<evidence type="ECO:0000259" key="9">
    <source>
        <dbReference type="PROSITE" id="PS50095"/>
    </source>
</evidence>
<feature type="domain" description="PLAT" evidence="9">
    <location>
        <begin position="1154"/>
        <end position="1269"/>
    </location>
</feature>
<dbReference type="RefSeq" id="XP_005105616.2">
    <property type="nucleotide sequence ID" value="XM_005105559.2"/>
</dbReference>
<evidence type="ECO:0000256" key="7">
    <source>
        <dbReference type="SAM" id="MobiDB-lite"/>
    </source>
</evidence>
<dbReference type="Pfam" id="PF01477">
    <property type="entry name" value="PLAT"/>
    <property type="match status" value="1"/>
</dbReference>
<feature type="transmembrane region" description="Helical" evidence="8">
    <location>
        <begin position="2102"/>
        <end position="2129"/>
    </location>
</feature>
<comment type="similarity">
    <text evidence="2">Belongs to the polycystin family.</text>
</comment>
<feature type="transmembrane region" description="Helical" evidence="8">
    <location>
        <begin position="1352"/>
        <end position="1372"/>
    </location>
</feature>
<organism evidence="10 11">
    <name type="scientific">Aplysia californica</name>
    <name type="common">California sea hare</name>
    <dbReference type="NCBI Taxonomy" id="6500"/>
    <lineage>
        <taxon>Eukaryota</taxon>
        <taxon>Metazoa</taxon>
        <taxon>Spiralia</taxon>
        <taxon>Lophotrochozoa</taxon>
        <taxon>Mollusca</taxon>
        <taxon>Gastropoda</taxon>
        <taxon>Heterobranchia</taxon>
        <taxon>Euthyneura</taxon>
        <taxon>Tectipleura</taxon>
        <taxon>Aplysiida</taxon>
        <taxon>Aplysioidea</taxon>
        <taxon>Aplysiidae</taxon>
        <taxon>Aplysia</taxon>
    </lineage>
</organism>
<keyword evidence="5 8" id="KW-0472">Membrane</keyword>
<dbReference type="PROSITE" id="PS50095">
    <property type="entry name" value="PLAT"/>
    <property type="match status" value="1"/>
</dbReference>
<evidence type="ECO:0000256" key="8">
    <source>
        <dbReference type="SAM" id="Phobius"/>
    </source>
</evidence>
<evidence type="ECO:0000256" key="4">
    <source>
        <dbReference type="ARBA" id="ARBA00022989"/>
    </source>
</evidence>
<evidence type="ECO:0000256" key="3">
    <source>
        <dbReference type="ARBA" id="ARBA00022692"/>
    </source>
</evidence>
<feature type="transmembrane region" description="Helical" evidence="8">
    <location>
        <begin position="1109"/>
        <end position="1129"/>
    </location>
</feature>
<feature type="transmembrane region" description="Helical" evidence="8">
    <location>
        <begin position="1313"/>
        <end position="1332"/>
    </location>
</feature>
<keyword evidence="10" id="KW-1185">Reference proteome</keyword>